<dbReference type="Proteomes" id="UP000315498">
    <property type="component" value="Unassembled WGS sequence"/>
</dbReference>
<keyword evidence="7" id="KW-0131">Cell cycle</keyword>
<evidence type="ECO:0008006" key="11">
    <source>
        <dbReference type="Google" id="ProtNLM"/>
    </source>
</evidence>
<gene>
    <name evidence="9" type="ORF">EVA94_00010</name>
</gene>
<dbReference type="GO" id="GO:0005886">
    <property type="term" value="C:plasma membrane"/>
    <property type="evidence" value="ECO:0007669"/>
    <property type="project" value="UniProtKB-SubCell"/>
</dbReference>
<keyword evidence="5" id="KW-1133">Transmembrane helix</keyword>
<evidence type="ECO:0000313" key="10">
    <source>
        <dbReference type="Proteomes" id="UP000315498"/>
    </source>
</evidence>
<dbReference type="InterPro" id="IPR011922">
    <property type="entry name" value="Cell_div_FtsL"/>
</dbReference>
<evidence type="ECO:0000256" key="4">
    <source>
        <dbReference type="ARBA" id="ARBA00022692"/>
    </source>
</evidence>
<evidence type="ECO:0000256" key="8">
    <source>
        <dbReference type="SAM" id="Coils"/>
    </source>
</evidence>
<keyword evidence="2" id="KW-1003">Cell membrane</keyword>
<name>A0A520MWR7_9GAMM</name>
<feature type="coiled-coil region" evidence="8">
    <location>
        <begin position="31"/>
        <end position="58"/>
    </location>
</feature>
<reference evidence="9 10" key="1">
    <citation type="submission" date="2019-02" db="EMBL/GenBank/DDBJ databases">
        <title>Prokaryotic population dynamics and viral predation in marine succession experiment using metagenomics: the confinement effect.</title>
        <authorList>
            <person name="Haro-Moreno J.M."/>
            <person name="Rodriguez-Valera F."/>
            <person name="Lopez-Perez M."/>
        </authorList>
    </citation>
    <scope>NUCLEOTIDE SEQUENCE [LARGE SCALE GENOMIC DNA]</scope>
    <source>
        <strain evidence="9">MED-G161</strain>
    </source>
</reference>
<organism evidence="9 10">
    <name type="scientific">SAR86 cluster bacterium</name>
    <dbReference type="NCBI Taxonomy" id="2030880"/>
    <lineage>
        <taxon>Bacteria</taxon>
        <taxon>Pseudomonadati</taxon>
        <taxon>Pseudomonadota</taxon>
        <taxon>Gammaproteobacteria</taxon>
        <taxon>SAR86 cluster</taxon>
    </lineage>
</organism>
<evidence type="ECO:0000256" key="5">
    <source>
        <dbReference type="ARBA" id="ARBA00022989"/>
    </source>
</evidence>
<keyword evidence="4" id="KW-0812">Transmembrane</keyword>
<evidence type="ECO:0000256" key="2">
    <source>
        <dbReference type="ARBA" id="ARBA00022475"/>
    </source>
</evidence>
<evidence type="ECO:0000313" key="9">
    <source>
        <dbReference type="EMBL" id="RZO25644.1"/>
    </source>
</evidence>
<proteinExistence type="predicted"/>
<comment type="subcellular location">
    <subcellularLocation>
        <location evidence="1">Cell membrane</location>
        <topology evidence="1">Single-pass type II membrane protein</topology>
    </subcellularLocation>
</comment>
<dbReference type="Pfam" id="PF04999">
    <property type="entry name" value="FtsL"/>
    <property type="match status" value="1"/>
</dbReference>
<dbReference type="GO" id="GO:0051301">
    <property type="term" value="P:cell division"/>
    <property type="evidence" value="ECO:0007669"/>
    <property type="project" value="UniProtKB-KW"/>
</dbReference>
<keyword evidence="8" id="KW-0175">Coiled coil</keyword>
<keyword evidence="3" id="KW-0132">Cell division</keyword>
<dbReference type="EMBL" id="SHBG01000001">
    <property type="protein sequence ID" value="RZO25644.1"/>
    <property type="molecule type" value="Genomic_DNA"/>
</dbReference>
<sequence length="90" mass="10465">MITRKMIVNILALSICVFFLSIEKVKLSWEISILHNNYENLRVENANLKDQNLKLITQFYTDNAPANIERIAKESMGMIKKSPKRIVIDE</sequence>
<evidence type="ECO:0000256" key="3">
    <source>
        <dbReference type="ARBA" id="ARBA00022618"/>
    </source>
</evidence>
<comment type="caution">
    <text evidence="9">The sequence shown here is derived from an EMBL/GenBank/DDBJ whole genome shotgun (WGS) entry which is preliminary data.</text>
</comment>
<accession>A0A520MWR7</accession>
<dbReference type="AlphaFoldDB" id="A0A520MWR7"/>
<evidence type="ECO:0000256" key="6">
    <source>
        <dbReference type="ARBA" id="ARBA00023136"/>
    </source>
</evidence>
<protein>
    <recommendedName>
        <fullName evidence="11">Cell division protein FtsL</fullName>
    </recommendedName>
</protein>
<evidence type="ECO:0000256" key="7">
    <source>
        <dbReference type="ARBA" id="ARBA00023306"/>
    </source>
</evidence>
<keyword evidence="6" id="KW-0472">Membrane</keyword>
<evidence type="ECO:0000256" key="1">
    <source>
        <dbReference type="ARBA" id="ARBA00004401"/>
    </source>
</evidence>